<evidence type="ECO:0000313" key="3">
    <source>
        <dbReference type="Proteomes" id="UP000095149"/>
    </source>
</evidence>
<reference evidence="2 3" key="1">
    <citation type="submission" date="2016-06" db="EMBL/GenBank/DDBJ databases">
        <title>Evolution of pathogenesis and genome organization in the Tremellales.</title>
        <authorList>
            <person name="Cuomo C."/>
            <person name="Litvintseva A."/>
            <person name="Heitman J."/>
            <person name="Chen Y."/>
            <person name="Sun S."/>
            <person name="Springer D."/>
            <person name="Dromer F."/>
            <person name="Young S."/>
            <person name="Zeng Q."/>
            <person name="Chapman S."/>
            <person name="Gujja S."/>
            <person name="Saif S."/>
            <person name="Birren B."/>
        </authorList>
    </citation>
    <scope>NUCLEOTIDE SEQUENCE [LARGE SCALE GENOMIC DNA]</scope>
    <source>
        <strain evidence="2 3">CBS 6273</strain>
    </source>
</reference>
<gene>
    <name evidence="2" type="ORF">I350_05684</name>
</gene>
<accession>A0A1E3JPW1</accession>
<sequence length="86" mass="9036">MGLGGMNLTPFDASRCHNNLSLLIDSPILTPTPDASLKTQRRTLPAPPGSPQCNPQTKVPSGQSAILDQERTSSSYSSDHTQGASS</sequence>
<feature type="compositionally biased region" description="Polar residues" evidence="1">
    <location>
        <begin position="51"/>
        <end position="86"/>
    </location>
</feature>
<dbReference type="AlphaFoldDB" id="A0A1E3JPW1"/>
<evidence type="ECO:0000256" key="1">
    <source>
        <dbReference type="SAM" id="MobiDB-lite"/>
    </source>
</evidence>
<comment type="caution">
    <text evidence="2">The sequence shown here is derived from an EMBL/GenBank/DDBJ whole genome shotgun (WGS) entry which is preliminary data.</text>
</comment>
<proteinExistence type="predicted"/>
<organism evidence="2 3">
    <name type="scientific">Cryptococcus amylolentus CBS 6273</name>
    <dbReference type="NCBI Taxonomy" id="1296118"/>
    <lineage>
        <taxon>Eukaryota</taxon>
        <taxon>Fungi</taxon>
        <taxon>Dikarya</taxon>
        <taxon>Basidiomycota</taxon>
        <taxon>Agaricomycotina</taxon>
        <taxon>Tremellomycetes</taxon>
        <taxon>Tremellales</taxon>
        <taxon>Cryptococcaceae</taxon>
        <taxon>Cryptococcus</taxon>
    </lineage>
</organism>
<evidence type="ECO:0000313" key="2">
    <source>
        <dbReference type="EMBL" id="ODO02843.1"/>
    </source>
</evidence>
<dbReference type="Proteomes" id="UP000095149">
    <property type="component" value="Unassembled WGS sequence"/>
</dbReference>
<dbReference type="EMBL" id="MEKH01000009">
    <property type="protein sequence ID" value="ODO02843.1"/>
    <property type="molecule type" value="Genomic_DNA"/>
</dbReference>
<name>A0A1E3JPW1_9TREE</name>
<protein>
    <submittedName>
        <fullName evidence="2">Uncharacterized protein</fullName>
    </submittedName>
</protein>
<feature type="region of interest" description="Disordered" evidence="1">
    <location>
        <begin position="27"/>
        <end position="86"/>
    </location>
</feature>